<feature type="region of interest" description="Disordered" evidence="1">
    <location>
        <begin position="108"/>
        <end position="152"/>
    </location>
</feature>
<evidence type="ECO:0000313" key="3">
    <source>
        <dbReference type="Proteomes" id="UP001416858"/>
    </source>
</evidence>
<comment type="caution">
    <text evidence="2">The sequence shown here is derived from an EMBL/GenBank/DDBJ whole genome shotgun (WGS) entry which is preliminary data.</text>
</comment>
<organism evidence="2 3">
    <name type="scientific">Novipirellula caenicola</name>
    <dbReference type="NCBI Taxonomy" id="1536901"/>
    <lineage>
        <taxon>Bacteria</taxon>
        <taxon>Pseudomonadati</taxon>
        <taxon>Planctomycetota</taxon>
        <taxon>Planctomycetia</taxon>
        <taxon>Pirellulales</taxon>
        <taxon>Pirellulaceae</taxon>
        <taxon>Novipirellula</taxon>
    </lineage>
</organism>
<protein>
    <submittedName>
        <fullName evidence="2">Uncharacterized protein</fullName>
    </submittedName>
</protein>
<dbReference type="EMBL" id="BAABRO010000001">
    <property type="protein sequence ID" value="GAA5504612.1"/>
    <property type="molecule type" value="Genomic_DNA"/>
</dbReference>
<dbReference type="RefSeq" id="WP_345681676.1">
    <property type="nucleotide sequence ID" value="NZ_BAABRO010000001.1"/>
</dbReference>
<sequence>MKIHLLATTVLMASCVGCESGPIKSVEIDETQPPASIEIDVLEGVVLHKEWTKSEESWNAGGADYFVLDTGTAPVKQRSAKEGVLLIPTPTVPVRSLAEHVQKRVRISGQYTKGEPFEPSDEEQYSQRPQSHGQSRILRGAGFTVSSIQELR</sequence>
<name>A0ABP9VHC1_9BACT</name>
<keyword evidence="3" id="KW-1185">Reference proteome</keyword>
<dbReference type="Proteomes" id="UP001416858">
    <property type="component" value="Unassembled WGS sequence"/>
</dbReference>
<evidence type="ECO:0000256" key="1">
    <source>
        <dbReference type="SAM" id="MobiDB-lite"/>
    </source>
</evidence>
<accession>A0ABP9VHC1</accession>
<reference evidence="2 3" key="1">
    <citation type="submission" date="2024-02" db="EMBL/GenBank/DDBJ databases">
        <title>Rhodopirellula caenicola NBRC 110016.</title>
        <authorList>
            <person name="Ichikawa N."/>
            <person name="Katano-Makiyama Y."/>
            <person name="Hidaka K."/>
        </authorList>
    </citation>
    <scope>NUCLEOTIDE SEQUENCE [LARGE SCALE GENOMIC DNA]</scope>
    <source>
        <strain evidence="2 3">NBRC 110016</strain>
    </source>
</reference>
<evidence type="ECO:0000313" key="2">
    <source>
        <dbReference type="EMBL" id="GAA5504612.1"/>
    </source>
</evidence>
<gene>
    <name evidence="2" type="ORF">Rcae01_00051</name>
</gene>
<dbReference type="PROSITE" id="PS51257">
    <property type="entry name" value="PROKAR_LIPOPROTEIN"/>
    <property type="match status" value="1"/>
</dbReference>
<proteinExistence type="predicted"/>